<dbReference type="InterPro" id="IPR002123">
    <property type="entry name" value="Plipid/glycerol_acylTrfase"/>
</dbReference>
<evidence type="ECO:0000256" key="1">
    <source>
        <dbReference type="SAM" id="Phobius"/>
    </source>
</evidence>
<proteinExistence type="predicted"/>
<keyword evidence="1" id="KW-1133">Transmembrane helix</keyword>
<feature type="domain" description="Phospholipid/glycerol acyltransferase" evidence="2">
    <location>
        <begin position="129"/>
        <end position="284"/>
    </location>
</feature>
<dbReference type="EMBL" id="JAUSQZ010000001">
    <property type="protein sequence ID" value="MDP9826175.1"/>
    <property type="molecule type" value="Genomic_DNA"/>
</dbReference>
<comment type="caution">
    <text evidence="3">The sequence shown here is derived from an EMBL/GenBank/DDBJ whole genome shotgun (WGS) entry which is preliminary data.</text>
</comment>
<feature type="transmembrane region" description="Helical" evidence="1">
    <location>
        <begin position="12"/>
        <end position="41"/>
    </location>
</feature>
<dbReference type="Pfam" id="PF01553">
    <property type="entry name" value="Acyltransferase"/>
    <property type="match status" value="1"/>
</dbReference>
<feature type="transmembrane region" description="Helical" evidence="1">
    <location>
        <begin position="53"/>
        <end position="79"/>
    </location>
</feature>
<dbReference type="SUPFAM" id="SSF69593">
    <property type="entry name" value="Glycerol-3-phosphate (1)-acyltransferase"/>
    <property type="match status" value="1"/>
</dbReference>
<evidence type="ECO:0000313" key="4">
    <source>
        <dbReference type="Proteomes" id="UP001235712"/>
    </source>
</evidence>
<dbReference type="SMART" id="SM00563">
    <property type="entry name" value="PlsC"/>
    <property type="match status" value="1"/>
</dbReference>
<dbReference type="Proteomes" id="UP001235712">
    <property type="component" value="Unassembled WGS sequence"/>
</dbReference>
<organism evidence="3 4">
    <name type="scientific">Kineosporia succinea</name>
    <dbReference type="NCBI Taxonomy" id="84632"/>
    <lineage>
        <taxon>Bacteria</taxon>
        <taxon>Bacillati</taxon>
        <taxon>Actinomycetota</taxon>
        <taxon>Actinomycetes</taxon>
        <taxon>Kineosporiales</taxon>
        <taxon>Kineosporiaceae</taxon>
        <taxon>Kineosporia</taxon>
    </lineage>
</organism>
<dbReference type="GO" id="GO:0016746">
    <property type="term" value="F:acyltransferase activity"/>
    <property type="evidence" value="ECO:0007669"/>
    <property type="project" value="UniProtKB-KW"/>
</dbReference>
<dbReference type="PANTHER" id="PTHR10983:SF24">
    <property type="entry name" value="1-ACYLGLYCEROL-3-PHOSPHATE O-ACYLTRANSFERASE 3, ISOFORM E-RELATED"/>
    <property type="match status" value="1"/>
</dbReference>
<sequence length="350" mass="39453">MLPPYWVRRVFLIPLMLAVSLFAVVTSPVTLLLAAVAGLVIPGQGSRPVRVTVLVIGYLAAEGVALFALAGLWVAAGFGRRVREPKHERRHYVCVQTMLRWIFWMVNHVLHVRVRVEGPVPEAYRDRPLIVFSRHAGPGDSFLLVHALMDWYDREPRIVLKDTLQWDPAIDIVLNRLPTRFIRSGAPGRATVDEAGRPDAETQIGELARRLDHNDALVLFPEGGNFTARRRARAIARLRRRGLMAEAAKAEAMRHVLPPRPGGVLSVLENAPEADVVWVAHTGTDHLLTVADVWGALPTNLDVRMRWWQVPAGSVPEGRDERIAWLFEWWREIDDWITVNRVAEGQREVA</sequence>
<evidence type="ECO:0000259" key="2">
    <source>
        <dbReference type="SMART" id="SM00563"/>
    </source>
</evidence>
<keyword evidence="1" id="KW-0812">Transmembrane</keyword>
<name>A0ABT9P249_9ACTN</name>
<keyword evidence="3" id="KW-0808">Transferase</keyword>
<dbReference type="PANTHER" id="PTHR10983">
    <property type="entry name" value="1-ACYLGLYCEROL-3-PHOSPHATE ACYLTRANSFERASE-RELATED"/>
    <property type="match status" value="1"/>
</dbReference>
<evidence type="ECO:0000313" key="3">
    <source>
        <dbReference type="EMBL" id="MDP9826175.1"/>
    </source>
</evidence>
<reference evidence="3 4" key="1">
    <citation type="submission" date="2023-07" db="EMBL/GenBank/DDBJ databases">
        <title>Sequencing the genomes of 1000 actinobacteria strains.</title>
        <authorList>
            <person name="Klenk H.-P."/>
        </authorList>
    </citation>
    <scope>NUCLEOTIDE SEQUENCE [LARGE SCALE GENOMIC DNA]</scope>
    <source>
        <strain evidence="3 4">DSM 44388</strain>
    </source>
</reference>
<protein>
    <submittedName>
        <fullName evidence="3">1-acyl-sn-glycerol-3-phosphate acyltransferase</fullName>
    </submittedName>
</protein>
<keyword evidence="1" id="KW-0472">Membrane</keyword>
<accession>A0ABT9P249</accession>
<keyword evidence="3" id="KW-0012">Acyltransferase</keyword>
<gene>
    <name evidence="3" type="ORF">J2S57_001924</name>
</gene>
<keyword evidence="4" id="KW-1185">Reference proteome</keyword>